<dbReference type="Gene3D" id="1.20.5.4130">
    <property type="match status" value="1"/>
</dbReference>
<dbReference type="FunFam" id="3.40.50.300:FF:001091">
    <property type="entry name" value="Probable disease resistance protein At1g61300"/>
    <property type="match status" value="1"/>
</dbReference>
<comment type="subcellular location">
    <subcellularLocation>
        <location evidence="3">Cytoplasm</location>
    </subcellularLocation>
    <subcellularLocation>
        <location evidence="2">Membrane</location>
        <topology evidence="2">Peripheral membrane protein</topology>
    </subcellularLocation>
</comment>
<keyword evidence="7" id="KW-0381">Hypersensitive response</keyword>
<dbReference type="GO" id="GO:0043531">
    <property type="term" value="F:ADP binding"/>
    <property type="evidence" value="ECO:0007669"/>
    <property type="project" value="InterPro"/>
</dbReference>
<evidence type="ECO:0008006" key="19">
    <source>
        <dbReference type="Google" id="ProtNLM"/>
    </source>
</evidence>
<dbReference type="InterPro" id="IPR058922">
    <property type="entry name" value="WHD_DRP"/>
</dbReference>
<evidence type="ECO:0000256" key="7">
    <source>
        <dbReference type="ARBA" id="ARBA00022667"/>
    </source>
</evidence>
<evidence type="ECO:0000313" key="17">
    <source>
        <dbReference type="EMBL" id="KAG5609081.1"/>
    </source>
</evidence>
<evidence type="ECO:0000256" key="8">
    <source>
        <dbReference type="ARBA" id="ARBA00022737"/>
    </source>
</evidence>
<evidence type="ECO:0000256" key="9">
    <source>
        <dbReference type="ARBA" id="ARBA00022741"/>
    </source>
</evidence>
<dbReference type="EMBL" id="JACXVP010000004">
    <property type="protein sequence ID" value="KAG5609081.1"/>
    <property type="molecule type" value="Genomic_DNA"/>
</dbReference>
<evidence type="ECO:0000256" key="11">
    <source>
        <dbReference type="ARBA" id="ARBA00022840"/>
    </source>
</evidence>
<keyword evidence="12" id="KW-0175">Coiled coil</keyword>
<evidence type="ECO:0000259" key="16">
    <source>
        <dbReference type="Pfam" id="PF23598"/>
    </source>
</evidence>
<dbReference type="PANTHER" id="PTHR23155">
    <property type="entry name" value="DISEASE RESISTANCE PROTEIN RP"/>
    <property type="match status" value="1"/>
</dbReference>
<evidence type="ECO:0000256" key="12">
    <source>
        <dbReference type="ARBA" id="ARBA00023054"/>
    </source>
</evidence>
<dbReference type="InterPro" id="IPR032675">
    <property type="entry name" value="LRR_dom_sf"/>
</dbReference>
<dbReference type="GO" id="GO:0016020">
    <property type="term" value="C:membrane"/>
    <property type="evidence" value="ECO:0007669"/>
    <property type="project" value="UniProtKB-SubCell"/>
</dbReference>
<dbReference type="PANTHER" id="PTHR23155:SF1152">
    <property type="entry name" value="AAA+ ATPASE DOMAIN-CONTAINING PROTEIN"/>
    <property type="match status" value="1"/>
</dbReference>
<dbReference type="Gene3D" id="3.80.10.10">
    <property type="entry name" value="Ribonuclease Inhibitor"/>
    <property type="match status" value="1"/>
</dbReference>
<dbReference type="AlphaFoldDB" id="A0A9J5Z882"/>
<dbReference type="GO" id="GO:0005737">
    <property type="term" value="C:cytoplasm"/>
    <property type="evidence" value="ECO:0007669"/>
    <property type="project" value="UniProtKB-SubCell"/>
</dbReference>
<evidence type="ECO:0000313" key="18">
    <source>
        <dbReference type="Proteomes" id="UP000824120"/>
    </source>
</evidence>
<dbReference type="Proteomes" id="UP000824120">
    <property type="component" value="Chromosome 4"/>
</dbReference>
<gene>
    <name evidence="17" type="ORF">H5410_020362</name>
</gene>
<keyword evidence="9" id="KW-0547">Nucleotide-binding</keyword>
<dbReference type="InterPro" id="IPR044974">
    <property type="entry name" value="Disease_R_plants"/>
</dbReference>
<evidence type="ECO:0000259" key="15">
    <source>
        <dbReference type="Pfam" id="PF23559"/>
    </source>
</evidence>
<dbReference type="SUPFAM" id="SSF52540">
    <property type="entry name" value="P-loop containing nucleoside triphosphate hydrolases"/>
    <property type="match status" value="1"/>
</dbReference>
<evidence type="ECO:0000256" key="13">
    <source>
        <dbReference type="ARBA" id="ARBA00023136"/>
    </source>
</evidence>
<dbReference type="Pfam" id="PF00931">
    <property type="entry name" value="NB-ARC"/>
    <property type="match status" value="1"/>
</dbReference>
<feature type="domain" description="NB-ARC" evidence="14">
    <location>
        <begin position="156"/>
        <end position="328"/>
    </location>
</feature>
<dbReference type="FunFam" id="1.10.10.10:FF:000322">
    <property type="entry name" value="Probable disease resistance protein At1g63360"/>
    <property type="match status" value="1"/>
</dbReference>
<dbReference type="PRINTS" id="PR00364">
    <property type="entry name" value="DISEASERSIST"/>
</dbReference>
<evidence type="ECO:0000256" key="3">
    <source>
        <dbReference type="ARBA" id="ARBA00004496"/>
    </source>
</evidence>
<dbReference type="Pfam" id="PF23559">
    <property type="entry name" value="WHD_DRP"/>
    <property type="match status" value="1"/>
</dbReference>
<keyword evidence="6" id="KW-0433">Leucine-rich repeat</keyword>
<dbReference type="Gene3D" id="3.40.50.300">
    <property type="entry name" value="P-loop containing nucleotide triphosphate hydrolases"/>
    <property type="match status" value="1"/>
</dbReference>
<dbReference type="Pfam" id="PF23598">
    <property type="entry name" value="LRR_14"/>
    <property type="match status" value="1"/>
</dbReference>
<dbReference type="InterPro" id="IPR036388">
    <property type="entry name" value="WH-like_DNA-bd_sf"/>
</dbReference>
<evidence type="ECO:0000256" key="6">
    <source>
        <dbReference type="ARBA" id="ARBA00022614"/>
    </source>
</evidence>
<evidence type="ECO:0000256" key="4">
    <source>
        <dbReference type="ARBA" id="ARBA00008894"/>
    </source>
</evidence>
<comment type="similarity">
    <text evidence="4">Belongs to the disease resistance NB-LRR family.</text>
</comment>
<accession>A0A9J5Z882</accession>
<evidence type="ECO:0000256" key="2">
    <source>
        <dbReference type="ARBA" id="ARBA00004170"/>
    </source>
</evidence>
<proteinExistence type="inferred from homology"/>
<evidence type="ECO:0000256" key="1">
    <source>
        <dbReference type="ARBA" id="ARBA00002074"/>
    </source>
</evidence>
<keyword evidence="5" id="KW-0963">Cytoplasm</keyword>
<name>A0A9J5Z882_SOLCO</name>
<feature type="domain" description="Disease resistance protein winged helix" evidence="15">
    <location>
        <begin position="415"/>
        <end position="485"/>
    </location>
</feature>
<dbReference type="GO" id="GO:0009626">
    <property type="term" value="P:plant-type hypersensitive response"/>
    <property type="evidence" value="ECO:0007669"/>
    <property type="project" value="UniProtKB-KW"/>
</dbReference>
<dbReference type="InterPro" id="IPR042197">
    <property type="entry name" value="Apaf_helical"/>
</dbReference>
<comment type="caution">
    <text evidence="17">The sequence shown here is derived from an EMBL/GenBank/DDBJ whole genome shotgun (WGS) entry which is preliminary data.</text>
</comment>
<keyword evidence="13" id="KW-0472">Membrane</keyword>
<protein>
    <recommendedName>
        <fullName evidence="19">NB-ARC domain-containing protein</fullName>
    </recommendedName>
</protein>
<evidence type="ECO:0000256" key="5">
    <source>
        <dbReference type="ARBA" id="ARBA00022490"/>
    </source>
</evidence>
<feature type="domain" description="Disease resistance R13L4/SHOC-2-like LRR" evidence="16">
    <location>
        <begin position="536"/>
        <end position="817"/>
    </location>
</feature>
<keyword evidence="11" id="KW-0067">ATP-binding</keyword>
<dbReference type="GO" id="GO:0005524">
    <property type="term" value="F:ATP binding"/>
    <property type="evidence" value="ECO:0007669"/>
    <property type="project" value="UniProtKB-KW"/>
</dbReference>
<keyword evidence="18" id="KW-1185">Reference proteome</keyword>
<comment type="function">
    <text evidence="1">Confers resistance to late blight (Phytophthora infestans) races carrying the avirulence gene Avr1. Resistance proteins guard the plant against pathogens that contain an appropriate avirulence protein via an indirect interaction with this avirulence protein. That triggers a defense system including the hypersensitive response, which restricts the pathogen growth.</text>
</comment>
<dbReference type="Gene3D" id="1.10.10.10">
    <property type="entry name" value="Winged helix-like DNA-binding domain superfamily/Winged helix DNA-binding domain"/>
    <property type="match status" value="1"/>
</dbReference>
<sequence length="877" mass="100802">MEAYIAVISLLQTLEQPNPQLFHGNTAKTLDSLHATAEYFQKVLENASKSRFDNEKSKSLEEKIRVAASYAEDVLELKISQIIKVSRWTFGILQHLDFLKAVKKMDTTKKQVMEILSHDANQVIELSGDSLIGTLSSSYPILSNQSADDIVHGLDDDLEIIVKRLIGQSRDLDVVTITGMGGIGKTTLARKAYDHHPIRYHFDIFVWVTISQEFRCRNVLLEALHCISKQTDIVNAKDYDKMDDNELADLVQKNLKGPRYFVVVDDIWSTDVWDSIRGIFPNYNNGSRILLTTRENEVAMHAYTCSPHEMKLLSLENGWRLLCYKVFGPKHDHPPELEGIGKEIVEKCQGLPLTISVIAGHLSKVTRTLESWKDVAQTLSEIIASQSDKCLGVLGLSYHHLPSRLKPFFLSMSSFPEDFQVDTRRMIQLWIAEGFIRTSKNGKSLEDVAIDYLEDLISRNLIQARKRRFNGEIKACGIHDLLREFCLIEAEMTKHMHVERTHPTTLPTQKHNACRFSIQALSYSVDDYCKALPPVARSIYLFSHFDQPLEFLSRFNLLRVLAIFNGNVSCQSFPLVITKLFHLRYLQFPFHNHIPDSISELQNLQTLICGRDAKFIGYPLDRSYYLPGKIWMMKNLRYIRMKGLLLLPSPRTERFLTGMPNLEEFSILCSTSCTNEVFSGIPNLKRLIIHLPFEINDNFNRLLDMSRLTKLEAFKFYGSTFSRHPIMRIGFPTSLRRLSLTRCSDFDWVDISSTSMMLPNLEELKLKRCRTFSREWRLSDNDKFNSLKLLLLSGANLKQWEASCNNFPNLKHLVLKGCHTLLEIPADFVDICTLESIELHDCPPRAEDTARNIVQEQEDMGNNFLKVYIIHNNYCNF</sequence>
<keyword evidence="10" id="KW-0611">Plant defense</keyword>
<reference evidence="17 18" key="1">
    <citation type="submission" date="2020-09" db="EMBL/GenBank/DDBJ databases">
        <title>De no assembly of potato wild relative species, Solanum commersonii.</title>
        <authorList>
            <person name="Cho K."/>
        </authorList>
    </citation>
    <scope>NUCLEOTIDE SEQUENCE [LARGE SCALE GENOMIC DNA]</scope>
    <source>
        <strain evidence="17">LZ3.2</strain>
        <tissue evidence="17">Leaf</tissue>
    </source>
</reference>
<dbReference type="Gene3D" id="1.10.8.430">
    <property type="entry name" value="Helical domain of apoptotic protease-activating factors"/>
    <property type="match status" value="1"/>
</dbReference>
<dbReference type="InterPro" id="IPR002182">
    <property type="entry name" value="NB-ARC"/>
</dbReference>
<evidence type="ECO:0000256" key="10">
    <source>
        <dbReference type="ARBA" id="ARBA00022821"/>
    </source>
</evidence>
<organism evidence="17 18">
    <name type="scientific">Solanum commersonii</name>
    <name type="common">Commerson's wild potato</name>
    <name type="synonym">Commerson's nightshade</name>
    <dbReference type="NCBI Taxonomy" id="4109"/>
    <lineage>
        <taxon>Eukaryota</taxon>
        <taxon>Viridiplantae</taxon>
        <taxon>Streptophyta</taxon>
        <taxon>Embryophyta</taxon>
        <taxon>Tracheophyta</taxon>
        <taxon>Spermatophyta</taxon>
        <taxon>Magnoliopsida</taxon>
        <taxon>eudicotyledons</taxon>
        <taxon>Gunneridae</taxon>
        <taxon>Pentapetalae</taxon>
        <taxon>asterids</taxon>
        <taxon>lamiids</taxon>
        <taxon>Solanales</taxon>
        <taxon>Solanaceae</taxon>
        <taxon>Solanoideae</taxon>
        <taxon>Solaneae</taxon>
        <taxon>Solanum</taxon>
    </lineage>
</organism>
<keyword evidence="8" id="KW-0677">Repeat</keyword>
<dbReference type="GO" id="GO:0051607">
    <property type="term" value="P:defense response to virus"/>
    <property type="evidence" value="ECO:0007669"/>
    <property type="project" value="UniProtKB-ARBA"/>
</dbReference>
<dbReference type="InterPro" id="IPR027417">
    <property type="entry name" value="P-loop_NTPase"/>
</dbReference>
<dbReference type="InterPro" id="IPR055414">
    <property type="entry name" value="LRR_R13L4/SHOC2-like"/>
</dbReference>
<dbReference type="OrthoDB" id="1268501at2759"/>
<dbReference type="SUPFAM" id="SSF52058">
    <property type="entry name" value="L domain-like"/>
    <property type="match status" value="1"/>
</dbReference>
<evidence type="ECO:0000259" key="14">
    <source>
        <dbReference type="Pfam" id="PF00931"/>
    </source>
</evidence>